<evidence type="ECO:0000256" key="7">
    <source>
        <dbReference type="ARBA" id="ARBA00022989"/>
    </source>
</evidence>
<dbReference type="Gene3D" id="2.40.50.100">
    <property type="match status" value="1"/>
</dbReference>
<keyword evidence="6 9" id="KW-0812">Transmembrane</keyword>
<dbReference type="NCBIfam" id="TIGR01843">
    <property type="entry name" value="type_I_hlyD"/>
    <property type="match status" value="1"/>
</dbReference>
<evidence type="ECO:0000313" key="14">
    <source>
        <dbReference type="Proteomes" id="UP000244934"/>
    </source>
</evidence>
<dbReference type="AlphaFoldDB" id="A0A2R8CND6"/>
<feature type="transmembrane region" description="Helical" evidence="9">
    <location>
        <begin position="31"/>
        <end position="56"/>
    </location>
</feature>
<feature type="coiled-coil region" evidence="10">
    <location>
        <begin position="164"/>
        <end position="191"/>
    </location>
</feature>
<evidence type="ECO:0000256" key="5">
    <source>
        <dbReference type="ARBA" id="ARBA00022519"/>
    </source>
</evidence>
<evidence type="ECO:0000256" key="1">
    <source>
        <dbReference type="ARBA" id="ARBA00004377"/>
    </source>
</evidence>
<dbReference type="InterPro" id="IPR058781">
    <property type="entry name" value="HH_AprE-like"/>
</dbReference>
<evidence type="ECO:0000256" key="9">
    <source>
        <dbReference type="RuleBase" id="RU365093"/>
    </source>
</evidence>
<evidence type="ECO:0000256" key="8">
    <source>
        <dbReference type="ARBA" id="ARBA00023136"/>
    </source>
</evidence>
<dbReference type="InterPro" id="IPR006144">
    <property type="entry name" value="Secretion_HlyD_CS"/>
</dbReference>
<evidence type="ECO:0000256" key="10">
    <source>
        <dbReference type="SAM" id="Coils"/>
    </source>
</evidence>
<evidence type="ECO:0000256" key="2">
    <source>
        <dbReference type="ARBA" id="ARBA00009477"/>
    </source>
</evidence>
<gene>
    <name evidence="13" type="primary">prsE_2</name>
    <name evidence="13" type="ORF">KSP9073_02439</name>
</gene>
<dbReference type="InterPro" id="IPR010129">
    <property type="entry name" value="T1SS_HlyD"/>
</dbReference>
<keyword evidence="8 9" id="KW-0472">Membrane</keyword>
<evidence type="ECO:0000256" key="3">
    <source>
        <dbReference type="ARBA" id="ARBA00022448"/>
    </source>
</evidence>
<evidence type="ECO:0000259" key="11">
    <source>
        <dbReference type="Pfam" id="PF25994"/>
    </source>
</evidence>
<dbReference type="InterPro" id="IPR058982">
    <property type="entry name" value="Beta-barrel_AprE"/>
</dbReference>
<comment type="subcellular location">
    <subcellularLocation>
        <location evidence="1 9">Cell inner membrane</location>
        <topology evidence="1 9">Single-pass membrane protein</topology>
    </subcellularLocation>
</comment>
<dbReference type="Proteomes" id="UP000244934">
    <property type="component" value="Unassembled WGS sequence"/>
</dbReference>
<dbReference type="Pfam" id="PF25994">
    <property type="entry name" value="HH_AprE"/>
    <property type="match status" value="1"/>
</dbReference>
<keyword evidence="4 9" id="KW-1003">Cell membrane</keyword>
<dbReference type="PANTHER" id="PTHR30386">
    <property type="entry name" value="MEMBRANE FUSION SUBUNIT OF EMRAB-TOLC MULTIDRUG EFFLUX PUMP"/>
    <property type="match status" value="1"/>
</dbReference>
<evidence type="ECO:0000313" key="13">
    <source>
        <dbReference type="EMBL" id="SPJ34405.1"/>
    </source>
</evidence>
<dbReference type="RefSeq" id="WP_108843191.1">
    <property type="nucleotide sequence ID" value="NZ_ONZI01000003.1"/>
</dbReference>
<keyword evidence="10" id="KW-0175">Coiled coil</keyword>
<reference evidence="14" key="1">
    <citation type="submission" date="2018-03" db="EMBL/GenBank/DDBJ databases">
        <authorList>
            <person name="Navarro De La Torre S."/>
        </authorList>
    </citation>
    <scope>NUCLEOTIDE SEQUENCE [LARGE SCALE GENOMIC DNA]</scope>
    <source>
        <strain evidence="14">EAod3</strain>
    </source>
</reference>
<organism evidence="13 14">
    <name type="scientific">Kushneria phyllosphaerae</name>
    <dbReference type="NCBI Taxonomy" id="2100822"/>
    <lineage>
        <taxon>Bacteria</taxon>
        <taxon>Pseudomonadati</taxon>
        <taxon>Pseudomonadota</taxon>
        <taxon>Gammaproteobacteria</taxon>
        <taxon>Oceanospirillales</taxon>
        <taxon>Halomonadaceae</taxon>
        <taxon>Kushneria</taxon>
    </lineage>
</organism>
<comment type="similarity">
    <text evidence="2 9">Belongs to the membrane fusion protein (MFP) (TC 8.A.1) family.</text>
</comment>
<dbReference type="Pfam" id="PF26002">
    <property type="entry name" value="Beta-barrel_AprE"/>
    <property type="match status" value="1"/>
</dbReference>
<dbReference type="EMBL" id="ONZI01000003">
    <property type="protein sequence ID" value="SPJ34405.1"/>
    <property type="molecule type" value="Genomic_DNA"/>
</dbReference>
<evidence type="ECO:0000259" key="12">
    <source>
        <dbReference type="Pfam" id="PF26002"/>
    </source>
</evidence>
<dbReference type="GO" id="GO:0005886">
    <property type="term" value="C:plasma membrane"/>
    <property type="evidence" value="ECO:0007669"/>
    <property type="project" value="UniProtKB-SubCell"/>
</dbReference>
<keyword evidence="14" id="KW-1185">Reference proteome</keyword>
<protein>
    <recommendedName>
        <fullName evidence="9">Membrane fusion protein (MFP) family protein</fullName>
    </recommendedName>
</protein>
<feature type="coiled-coil region" evidence="10">
    <location>
        <begin position="223"/>
        <end position="250"/>
    </location>
</feature>
<keyword evidence="5 9" id="KW-0997">Cell inner membrane</keyword>
<sequence length="449" mass="49538">MSISSSTTASTSTSNSPALPISDRGARRAGIVIVLVAFGIFGGWAMLANLAVAVVATGTVSVESFKKTVQHLEGGIVSKINVDDGNHVQAGDVLMVLDATQARSQYAIARTGWFIASAQEARLMAEQQQLEQLEFPDALLEMAHEEERLQQVLNVQRSLFFSRRQALQGELDGLDEQNQQLREQIAGLEQTMGINVRRVGSLSDEADDYRALFREGLGNNQRVRELERQRMQLESDSAASKAEIAQLRSRISENRVRMETRRQSWQQEVGEGLRQAQSEIGDNAERMTALSDQMRRTELRAPVAGTVVGLETHTIGAVIEPGKPVMSIVPNAEGFLIDTRIAAQDIDNIYVGQPAEIRFSAFNQRRSSVVEGELVNVSADSFQDESTGESYYRGRVRVSEAGQEIMSDEEMQLLSGMPAEVMLRTGEKTLMGYVMQPVTDMLARAVRQD</sequence>
<dbReference type="Gene3D" id="2.40.30.170">
    <property type="match status" value="1"/>
</dbReference>
<dbReference type="InterPro" id="IPR050739">
    <property type="entry name" value="MFP"/>
</dbReference>
<dbReference type="PRINTS" id="PR01490">
    <property type="entry name" value="RTXTOXIND"/>
</dbReference>
<dbReference type="PROSITE" id="PS00543">
    <property type="entry name" value="HLYD_FAMILY"/>
    <property type="match status" value="1"/>
</dbReference>
<feature type="domain" description="AprE-like beta-barrel" evidence="12">
    <location>
        <begin position="336"/>
        <end position="426"/>
    </location>
</feature>
<keyword evidence="3 9" id="KW-0813">Transport</keyword>
<dbReference type="PANTHER" id="PTHR30386:SF17">
    <property type="entry name" value="ALKALINE PROTEASE SECRETION PROTEIN APRE"/>
    <property type="match status" value="1"/>
</dbReference>
<evidence type="ECO:0000256" key="6">
    <source>
        <dbReference type="ARBA" id="ARBA00022692"/>
    </source>
</evidence>
<name>A0A2R8CND6_9GAMM</name>
<dbReference type="GO" id="GO:0009306">
    <property type="term" value="P:protein secretion"/>
    <property type="evidence" value="ECO:0007669"/>
    <property type="project" value="InterPro"/>
</dbReference>
<proteinExistence type="inferred from homology"/>
<keyword evidence="7 9" id="KW-1133">Transmembrane helix</keyword>
<feature type="domain" description="AprE-like long alpha-helical hairpin" evidence="11">
    <location>
        <begin position="102"/>
        <end position="293"/>
    </location>
</feature>
<accession>A0A2R8CND6</accession>
<dbReference type="OrthoDB" id="9775513at2"/>
<evidence type="ECO:0000256" key="4">
    <source>
        <dbReference type="ARBA" id="ARBA00022475"/>
    </source>
</evidence>